<dbReference type="EMBL" id="JBBBZM010000169">
    <property type="protein sequence ID" value="KAL0632439.1"/>
    <property type="molecule type" value="Genomic_DNA"/>
</dbReference>
<keyword evidence="2" id="KW-1185">Reference proteome</keyword>
<proteinExistence type="predicted"/>
<accession>A0ABR3G924</accession>
<organism evidence="1 2">
    <name type="scientific">Discina gigas</name>
    <dbReference type="NCBI Taxonomy" id="1032678"/>
    <lineage>
        <taxon>Eukaryota</taxon>
        <taxon>Fungi</taxon>
        <taxon>Dikarya</taxon>
        <taxon>Ascomycota</taxon>
        <taxon>Pezizomycotina</taxon>
        <taxon>Pezizomycetes</taxon>
        <taxon>Pezizales</taxon>
        <taxon>Discinaceae</taxon>
        <taxon>Discina</taxon>
    </lineage>
</organism>
<reference evidence="1 2" key="1">
    <citation type="submission" date="2024-02" db="EMBL/GenBank/DDBJ databases">
        <title>Discinaceae phylogenomics.</title>
        <authorList>
            <person name="Dirks A.C."/>
            <person name="James T.Y."/>
        </authorList>
    </citation>
    <scope>NUCLEOTIDE SEQUENCE [LARGE SCALE GENOMIC DNA]</scope>
    <source>
        <strain evidence="1 2">ACD0624</strain>
    </source>
</reference>
<evidence type="ECO:0000313" key="1">
    <source>
        <dbReference type="EMBL" id="KAL0632439.1"/>
    </source>
</evidence>
<dbReference type="Proteomes" id="UP001447188">
    <property type="component" value="Unassembled WGS sequence"/>
</dbReference>
<comment type="caution">
    <text evidence="1">The sequence shown here is derived from an EMBL/GenBank/DDBJ whole genome shotgun (WGS) entry which is preliminary data.</text>
</comment>
<protein>
    <submittedName>
        <fullName evidence="1">Uncharacterized protein</fullName>
    </submittedName>
</protein>
<evidence type="ECO:0000313" key="2">
    <source>
        <dbReference type="Proteomes" id="UP001447188"/>
    </source>
</evidence>
<sequence>MVGKFWKTLATEFNQPDHEARAIQKFFKAAVNKKISSLREECGSEYEQVYKADDTLYSYAGKYVTEATPIMELLPLRFRDDLVKLVRAQYNDVPIDRVLAGYNECFRSKYQASENPPIYLSLSHTYRSRRQGPENRTQWSWYGWLAKE</sequence>
<name>A0ABR3G924_9PEZI</name>
<gene>
    <name evidence="1" type="ORF">Q9L58_008692</name>
</gene>